<dbReference type="Gene3D" id="3.30.70.1730">
    <property type="match status" value="1"/>
</dbReference>
<proteinExistence type="inferred from homology"/>
<dbReference type="GO" id="GO:1990904">
    <property type="term" value="C:ribonucleoprotein complex"/>
    <property type="evidence" value="ECO:0007669"/>
    <property type="project" value="UniProtKB-KW"/>
</dbReference>
<evidence type="ECO:0000256" key="4">
    <source>
        <dbReference type="ARBA" id="ARBA00023274"/>
    </source>
</evidence>
<keyword evidence="4 6" id="KW-0687">Ribonucleoprotein</keyword>
<dbReference type="CDD" id="cd05797">
    <property type="entry name" value="Ribosomal_L10"/>
    <property type="match status" value="1"/>
</dbReference>
<evidence type="ECO:0000256" key="6">
    <source>
        <dbReference type="HAMAP-Rule" id="MF_00362"/>
    </source>
</evidence>
<dbReference type="SUPFAM" id="SSF160369">
    <property type="entry name" value="Ribosomal protein L10-like"/>
    <property type="match status" value="1"/>
</dbReference>
<evidence type="ECO:0000256" key="1">
    <source>
        <dbReference type="ARBA" id="ARBA00002633"/>
    </source>
</evidence>
<keyword evidence="6" id="KW-0699">rRNA-binding</keyword>
<comment type="caution">
    <text evidence="7">The sequence shown here is derived from an EMBL/GenBank/DDBJ whole genome shotgun (WGS) entry which is preliminary data.</text>
</comment>
<dbReference type="GO" id="GO:0005840">
    <property type="term" value="C:ribosome"/>
    <property type="evidence" value="ECO:0007669"/>
    <property type="project" value="UniProtKB-KW"/>
</dbReference>
<dbReference type="HAMAP" id="MF_00362">
    <property type="entry name" value="Ribosomal_uL10"/>
    <property type="match status" value="1"/>
</dbReference>
<comment type="similarity">
    <text evidence="2 6">Belongs to the universal ribosomal protein uL10 family.</text>
</comment>
<reference evidence="7 8" key="1">
    <citation type="submission" date="2019-02" db="EMBL/GenBank/DDBJ databases">
        <title>Prokaryotic population dynamics and viral predation in marine succession experiment using metagenomics: the confinement effect.</title>
        <authorList>
            <person name="Haro-Moreno J.M."/>
            <person name="Rodriguez-Valera F."/>
            <person name="Lopez-Perez M."/>
        </authorList>
    </citation>
    <scope>NUCLEOTIDE SEQUENCE [LARGE SCALE GENOMIC DNA]</scope>
    <source>
        <strain evidence="7">MED-G163</strain>
    </source>
</reference>
<protein>
    <recommendedName>
        <fullName evidence="5 6">Large ribosomal subunit protein uL10</fullName>
    </recommendedName>
</protein>
<evidence type="ECO:0000256" key="5">
    <source>
        <dbReference type="ARBA" id="ARBA00035202"/>
    </source>
</evidence>
<dbReference type="PANTHER" id="PTHR11560">
    <property type="entry name" value="39S RIBOSOMAL PROTEIN L10, MITOCHONDRIAL"/>
    <property type="match status" value="1"/>
</dbReference>
<dbReference type="Proteomes" id="UP000315782">
    <property type="component" value="Unassembled WGS sequence"/>
</dbReference>
<dbReference type="InterPro" id="IPR047865">
    <property type="entry name" value="Ribosomal_uL10_bac_type"/>
</dbReference>
<comment type="function">
    <text evidence="1 6">Forms part of the ribosomal stalk, playing a central role in the interaction of the ribosome with GTP-bound translation factors.</text>
</comment>
<dbReference type="InterPro" id="IPR001790">
    <property type="entry name" value="Ribosomal_uL10"/>
</dbReference>
<dbReference type="GO" id="GO:0070180">
    <property type="term" value="F:large ribosomal subunit rRNA binding"/>
    <property type="evidence" value="ECO:0007669"/>
    <property type="project" value="UniProtKB-UniRule"/>
</dbReference>
<keyword evidence="6" id="KW-0694">RNA-binding</keyword>
<dbReference type="GO" id="GO:0006412">
    <property type="term" value="P:translation"/>
    <property type="evidence" value="ECO:0007669"/>
    <property type="project" value="UniProtKB-UniRule"/>
</dbReference>
<dbReference type="EMBL" id="SHBI01000003">
    <property type="protein sequence ID" value="RZO21511.1"/>
    <property type="molecule type" value="Genomic_DNA"/>
</dbReference>
<evidence type="ECO:0000256" key="3">
    <source>
        <dbReference type="ARBA" id="ARBA00022980"/>
    </source>
</evidence>
<dbReference type="InterPro" id="IPR043141">
    <property type="entry name" value="Ribosomal_uL10-like_sf"/>
</dbReference>
<organism evidence="7 8">
    <name type="scientific">SAR86 cluster bacterium</name>
    <dbReference type="NCBI Taxonomy" id="2030880"/>
    <lineage>
        <taxon>Bacteria</taxon>
        <taxon>Pseudomonadati</taxon>
        <taxon>Pseudomonadota</taxon>
        <taxon>Gammaproteobacteria</taxon>
        <taxon>SAR86 cluster</taxon>
    </lineage>
</organism>
<dbReference type="AlphaFoldDB" id="A0A520MK07"/>
<evidence type="ECO:0000313" key="7">
    <source>
        <dbReference type="EMBL" id="RZO21511.1"/>
    </source>
</evidence>
<dbReference type="Pfam" id="PF00466">
    <property type="entry name" value="Ribosomal_L10"/>
    <property type="match status" value="1"/>
</dbReference>
<evidence type="ECO:0000313" key="8">
    <source>
        <dbReference type="Proteomes" id="UP000315782"/>
    </source>
</evidence>
<sequence length="208" mass="22235">MSKDLISYVGGVQIVILQFVAEWPKGLNRRIAVALSKSEKERIVGEVKEVASNASSLVISDARGLKVSELSEVRQKATQSGIHIQIIKNSLAKLAFEGTDFGCSDEVLVGPSLFAFSFEEPGAAAKLLKTYAKNFDNLDIKALVVEGQLLDGGQIDILASLPSKDEAYGLIANVLQAPVGKFATLLNEVPSKLARVLSAVHDKKQATA</sequence>
<dbReference type="NCBIfam" id="NF000955">
    <property type="entry name" value="PRK00099.1-1"/>
    <property type="match status" value="1"/>
</dbReference>
<accession>A0A520MK07</accession>
<evidence type="ECO:0000256" key="2">
    <source>
        <dbReference type="ARBA" id="ARBA00008889"/>
    </source>
</evidence>
<gene>
    <name evidence="6" type="primary">rplJ</name>
    <name evidence="7" type="ORF">EVA96_01330</name>
</gene>
<dbReference type="InterPro" id="IPR022973">
    <property type="entry name" value="Ribosomal_uL10_bac"/>
</dbReference>
<dbReference type="Gene3D" id="6.10.250.290">
    <property type="match status" value="1"/>
</dbReference>
<comment type="subunit">
    <text evidence="6">Part of the ribosomal stalk of the 50S ribosomal subunit. The N-terminus interacts with L11 and the large rRNA to form the base of the stalk. The C-terminus forms an elongated spine to which L12 dimers bind in a sequential fashion forming a multimeric L10(L12)X complex.</text>
</comment>
<name>A0A520MK07_9GAMM</name>
<keyword evidence="3 6" id="KW-0689">Ribosomal protein</keyword>